<sequence>MTTSTAVSRGAEQGTPDRQNTLAGTGMLVRFMLRRDRIRIPVWMAVIVLLTLSVNGSWEETYGTAGELREIAQTLDSPAMIAMAGVNYAGVEATTYGALMGQQMFWSTLIAVGIMSILLLVRHTRAEEEANRAELVRANVVGRHAYLTAALTVVGIANLGIGLLMAVGLGAMGVPTIDWPGSWLYGAGHVVVGMAFAAVAAVTVQITEYSRGAAGMAFGVLGAAYALRAMGDVGENVLNWFSPLGWAQETRVYVEDRWWPLLFVVVAVVLAGVAYHLSTRRDVGSGLRASRAGTPVASRALVTPIGFAMRLHRGLMIGFGVAVALLGLAYGSVLGSAEQLVEDLDAYQDMLEGMAGSAIEAFGATILTIMALIASIYVVLAMQRPRGEETSGRAEPVLSTAASRTRWLGSHVAVAIGGSVVMLLAIAVAFGAAGAASVGEGELFGRLATGALAYVPALWLTIGVAVALLGWLPRAVVLTWVIPVYGIIVIYLGGLFQFPDWLNNLSPFGHVPQMPSDDFRLTPLLILTAVAAVLIALGLYGFRQRDLDVK</sequence>
<protein>
    <submittedName>
        <fullName evidence="2">ABC transporter permease</fullName>
    </submittedName>
</protein>
<evidence type="ECO:0000313" key="3">
    <source>
        <dbReference type="Proteomes" id="UP000250462"/>
    </source>
</evidence>
<name>A0A329R1F1_9ACTN</name>
<organism evidence="2 3">
    <name type="scientific">Phytoactinopolyspora halophila</name>
    <dbReference type="NCBI Taxonomy" id="1981511"/>
    <lineage>
        <taxon>Bacteria</taxon>
        <taxon>Bacillati</taxon>
        <taxon>Actinomycetota</taxon>
        <taxon>Actinomycetes</taxon>
        <taxon>Jiangellales</taxon>
        <taxon>Jiangellaceae</taxon>
        <taxon>Phytoactinopolyspora</taxon>
    </lineage>
</organism>
<dbReference type="EMBL" id="QMIG01000002">
    <property type="protein sequence ID" value="RAW17779.1"/>
    <property type="molecule type" value="Genomic_DNA"/>
</dbReference>
<feature type="transmembrane region" description="Helical" evidence="1">
    <location>
        <begin position="451"/>
        <end position="472"/>
    </location>
</feature>
<dbReference type="RefSeq" id="WP_112256737.1">
    <property type="nucleotide sequence ID" value="NZ_QMIG01000002.1"/>
</dbReference>
<feature type="transmembrane region" description="Helical" evidence="1">
    <location>
        <begin position="315"/>
        <end position="337"/>
    </location>
</feature>
<keyword evidence="3" id="KW-1185">Reference proteome</keyword>
<feature type="transmembrane region" description="Helical" evidence="1">
    <location>
        <begin position="213"/>
        <end position="231"/>
    </location>
</feature>
<feature type="transmembrane region" description="Helical" evidence="1">
    <location>
        <begin position="40"/>
        <end position="58"/>
    </location>
</feature>
<feature type="transmembrane region" description="Helical" evidence="1">
    <location>
        <begin position="519"/>
        <end position="542"/>
    </location>
</feature>
<feature type="transmembrane region" description="Helical" evidence="1">
    <location>
        <begin position="258"/>
        <end position="278"/>
    </location>
</feature>
<comment type="caution">
    <text evidence="2">The sequence shown here is derived from an EMBL/GenBank/DDBJ whole genome shotgun (WGS) entry which is preliminary data.</text>
</comment>
<dbReference type="Proteomes" id="UP000250462">
    <property type="component" value="Unassembled WGS sequence"/>
</dbReference>
<evidence type="ECO:0000313" key="2">
    <source>
        <dbReference type="EMBL" id="RAW17779.1"/>
    </source>
</evidence>
<feature type="transmembrane region" description="Helical" evidence="1">
    <location>
        <begin position="412"/>
        <end position="439"/>
    </location>
</feature>
<dbReference type="OrthoDB" id="2014935at2"/>
<feature type="transmembrane region" description="Helical" evidence="1">
    <location>
        <begin position="104"/>
        <end position="124"/>
    </location>
</feature>
<evidence type="ECO:0000256" key="1">
    <source>
        <dbReference type="SAM" id="Phobius"/>
    </source>
</evidence>
<feature type="transmembrane region" description="Helical" evidence="1">
    <location>
        <begin position="357"/>
        <end position="380"/>
    </location>
</feature>
<gene>
    <name evidence="2" type="ORF">DPM12_02600</name>
</gene>
<keyword evidence="1" id="KW-1133">Transmembrane helix</keyword>
<accession>A0A329R1F1</accession>
<dbReference type="AlphaFoldDB" id="A0A329R1F1"/>
<keyword evidence="1" id="KW-0472">Membrane</keyword>
<proteinExistence type="predicted"/>
<keyword evidence="1" id="KW-0812">Transmembrane</keyword>
<feature type="transmembrane region" description="Helical" evidence="1">
    <location>
        <begin position="477"/>
        <end position="499"/>
    </location>
</feature>
<feature type="transmembrane region" description="Helical" evidence="1">
    <location>
        <begin position="183"/>
        <end position="206"/>
    </location>
</feature>
<feature type="transmembrane region" description="Helical" evidence="1">
    <location>
        <begin position="145"/>
        <end position="171"/>
    </location>
</feature>
<reference evidence="2 3" key="1">
    <citation type="submission" date="2018-06" db="EMBL/GenBank/DDBJ databases">
        <title>Phytoactinopolyspora halophila sp. nov., a novel halophilic actinomycete isolated from a saline soil in China.</title>
        <authorList>
            <person name="Tang S.-K."/>
        </authorList>
    </citation>
    <scope>NUCLEOTIDE SEQUENCE [LARGE SCALE GENOMIC DNA]</scope>
    <source>
        <strain evidence="2 3">YIM 96934</strain>
    </source>
</reference>